<protein>
    <submittedName>
        <fullName evidence="2">Predicted restriction endonuclease</fullName>
    </submittedName>
</protein>
<dbReference type="EMBL" id="UGYN01000002">
    <property type="protein sequence ID" value="SUI80566.1"/>
    <property type="molecule type" value="Genomic_DNA"/>
</dbReference>
<dbReference type="AlphaFoldDB" id="A0A380AG94"/>
<dbReference type="GO" id="GO:0004519">
    <property type="term" value="F:endonuclease activity"/>
    <property type="evidence" value="ECO:0007669"/>
    <property type="project" value="UniProtKB-KW"/>
</dbReference>
<dbReference type="CDD" id="cd00085">
    <property type="entry name" value="HNHc"/>
    <property type="match status" value="1"/>
</dbReference>
<dbReference type="InterPro" id="IPR003615">
    <property type="entry name" value="HNH_nuc"/>
</dbReference>
<dbReference type="RefSeq" id="WP_115184187.1">
    <property type="nucleotide sequence ID" value="NZ_CAMKUF010000001.1"/>
</dbReference>
<feature type="domain" description="HNH nuclease" evidence="1">
    <location>
        <begin position="160"/>
        <end position="224"/>
    </location>
</feature>
<evidence type="ECO:0000259" key="1">
    <source>
        <dbReference type="SMART" id="SM00507"/>
    </source>
</evidence>
<dbReference type="SMART" id="SM00507">
    <property type="entry name" value="HNHc"/>
    <property type="match status" value="1"/>
</dbReference>
<organism evidence="2 3">
    <name type="scientific">Serratia quinivorans</name>
    <dbReference type="NCBI Taxonomy" id="137545"/>
    <lineage>
        <taxon>Bacteria</taxon>
        <taxon>Pseudomonadati</taxon>
        <taxon>Pseudomonadota</taxon>
        <taxon>Gammaproteobacteria</taxon>
        <taxon>Enterobacterales</taxon>
        <taxon>Yersiniaceae</taxon>
        <taxon>Serratia</taxon>
    </lineage>
</organism>
<keyword evidence="2" id="KW-0378">Hydrolase</keyword>
<sequence>MAKKSQIAFINSLGLDAIKPTNYSWCAISTSKKVAIFSVWADLRDNEKDVILNQVWHELNGKVSANYKYARDAIKKIENEGFKLLVYKKFREDPSTDTSKTTSFEANVEERFLRKIDGIWYGYFNEPTDNYYPDDLKIQDNYIEGAKKRVTVNAYERDPKARQACIQVHGTVCKGCGFDFEKVYGVLGKGFIHVHHIKPIHTLGAGYELDPVEHLIPLCPNCHAMVHRGDEVLSIEALKVLIKS</sequence>
<dbReference type="InterPro" id="IPR002711">
    <property type="entry name" value="HNH"/>
</dbReference>
<accession>A0A380AG94</accession>
<dbReference type="GO" id="GO:0003676">
    <property type="term" value="F:nucleic acid binding"/>
    <property type="evidence" value="ECO:0007669"/>
    <property type="project" value="InterPro"/>
</dbReference>
<dbReference type="GO" id="GO:0008270">
    <property type="term" value="F:zinc ion binding"/>
    <property type="evidence" value="ECO:0007669"/>
    <property type="project" value="InterPro"/>
</dbReference>
<keyword evidence="2" id="KW-0540">Nuclease</keyword>
<keyword evidence="2" id="KW-0255">Endonuclease</keyword>
<name>A0A380AG94_9GAMM</name>
<gene>
    <name evidence="2" type="ORF">NCTC11544_04186</name>
</gene>
<proteinExistence type="predicted"/>
<dbReference type="Pfam" id="PF01844">
    <property type="entry name" value="HNH"/>
    <property type="match status" value="1"/>
</dbReference>
<dbReference type="Proteomes" id="UP000255529">
    <property type="component" value="Unassembled WGS sequence"/>
</dbReference>
<evidence type="ECO:0000313" key="2">
    <source>
        <dbReference type="EMBL" id="SUI80566.1"/>
    </source>
</evidence>
<evidence type="ECO:0000313" key="3">
    <source>
        <dbReference type="Proteomes" id="UP000255529"/>
    </source>
</evidence>
<reference evidence="2 3" key="1">
    <citation type="submission" date="2018-06" db="EMBL/GenBank/DDBJ databases">
        <authorList>
            <consortium name="Pathogen Informatics"/>
            <person name="Doyle S."/>
        </authorList>
    </citation>
    <scope>NUCLEOTIDE SEQUENCE [LARGE SCALE GENOMIC DNA]</scope>
    <source>
        <strain evidence="2 3">NCTC11544</strain>
    </source>
</reference>